<dbReference type="STRING" id="499555.BJL86_2077"/>
<name>A0A173LME5_9ACTN</name>
<dbReference type="PANTHER" id="PTHR37816">
    <property type="entry name" value="YALI0E33011P"/>
    <property type="match status" value="1"/>
</dbReference>
<reference evidence="1 2" key="1">
    <citation type="submission" date="2016-06" db="EMBL/GenBank/DDBJ databases">
        <title>Complete genome sequence of a saline-alkali tolerant type strain Dietzia timorensis ID05-A0528T.</title>
        <authorList>
            <person name="Wu X."/>
        </authorList>
    </citation>
    <scope>NUCLEOTIDE SEQUENCE [LARGE SCALE GENOMIC DNA]</scope>
    <source>
        <strain evidence="1 2">ID05-A0528</strain>
    </source>
</reference>
<dbReference type="Gene3D" id="3.40.50.300">
    <property type="entry name" value="P-loop containing nucleotide triphosphate hydrolases"/>
    <property type="match status" value="1"/>
</dbReference>
<protein>
    <recommendedName>
        <fullName evidence="3">Adenylate kinase</fullName>
    </recommendedName>
</protein>
<proteinExistence type="predicted"/>
<accession>A0A173LME5</accession>
<evidence type="ECO:0000313" key="2">
    <source>
        <dbReference type="Proteomes" id="UP000186104"/>
    </source>
</evidence>
<gene>
    <name evidence="1" type="ORF">BJL86_2077</name>
</gene>
<dbReference type="OrthoDB" id="3199600at2"/>
<dbReference type="InterPro" id="IPR052922">
    <property type="entry name" value="Cytidylate_Kinase-2"/>
</dbReference>
<evidence type="ECO:0000313" key="1">
    <source>
        <dbReference type="EMBL" id="ANI92844.1"/>
    </source>
</evidence>
<evidence type="ECO:0008006" key="3">
    <source>
        <dbReference type="Google" id="ProtNLM"/>
    </source>
</evidence>
<keyword evidence="2" id="KW-1185">Reference proteome</keyword>
<sequence length="178" mass="20634">MYRRVSVVGTSGVGKSTFARALAERLDVPHIELDELHWGPDWTAAPAPEFRAVVRARLDGPEWVIDGNYQSKLGRMVWEHADTVVWLDPPRWLTMWRLTRRTAGRVFGRQTLWNGNRESLAVFKIWKGEESVLWWSWVTFARNRERYLSAMSDPALDGLAFHRLRTRRDVGAFLKQAG</sequence>
<dbReference type="AlphaFoldDB" id="A0A173LME5"/>
<dbReference type="PANTHER" id="PTHR37816:SF1">
    <property type="entry name" value="TOXIN"/>
    <property type="match status" value="1"/>
</dbReference>
<dbReference type="SUPFAM" id="SSF52540">
    <property type="entry name" value="P-loop containing nucleoside triphosphate hydrolases"/>
    <property type="match status" value="1"/>
</dbReference>
<organism evidence="1 2">
    <name type="scientific">Dietzia timorensis</name>
    <dbReference type="NCBI Taxonomy" id="499555"/>
    <lineage>
        <taxon>Bacteria</taxon>
        <taxon>Bacillati</taxon>
        <taxon>Actinomycetota</taxon>
        <taxon>Actinomycetes</taxon>
        <taxon>Mycobacteriales</taxon>
        <taxon>Dietziaceae</taxon>
        <taxon>Dietzia</taxon>
    </lineage>
</organism>
<dbReference type="Proteomes" id="UP000186104">
    <property type="component" value="Chromosome"/>
</dbReference>
<dbReference type="KEGG" id="dtm:BJL86_2077"/>
<dbReference type="EMBL" id="CP015961">
    <property type="protein sequence ID" value="ANI92844.1"/>
    <property type="molecule type" value="Genomic_DNA"/>
</dbReference>
<dbReference type="InterPro" id="IPR027417">
    <property type="entry name" value="P-loop_NTPase"/>
</dbReference>